<dbReference type="Proteomes" id="UP000886595">
    <property type="component" value="Unassembled WGS sequence"/>
</dbReference>
<sequence length="142" mass="15224">MESVSDLAGDFVGHSGDSSKHEAVGDEWLKTGHCPIAKSYNAASKVMPLVAKALQPPHGGNTLSSSRLLGLWRFMLPSFHSYAQEICAGAENCHALTIGASILGQVIGKSCSCCWRSFSISEALKEEVLATRAFLDDNPWQS</sequence>
<evidence type="ECO:0000313" key="2">
    <source>
        <dbReference type="EMBL" id="KAG2270906.1"/>
    </source>
</evidence>
<gene>
    <name evidence="2" type="ORF">Bca52824_065461</name>
</gene>
<organism evidence="2 3">
    <name type="scientific">Brassica carinata</name>
    <name type="common">Ethiopian mustard</name>
    <name type="synonym">Abyssinian cabbage</name>
    <dbReference type="NCBI Taxonomy" id="52824"/>
    <lineage>
        <taxon>Eukaryota</taxon>
        <taxon>Viridiplantae</taxon>
        <taxon>Streptophyta</taxon>
        <taxon>Embryophyta</taxon>
        <taxon>Tracheophyta</taxon>
        <taxon>Spermatophyta</taxon>
        <taxon>Magnoliopsida</taxon>
        <taxon>eudicotyledons</taxon>
        <taxon>Gunneridae</taxon>
        <taxon>Pentapetalae</taxon>
        <taxon>rosids</taxon>
        <taxon>malvids</taxon>
        <taxon>Brassicales</taxon>
        <taxon>Brassicaceae</taxon>
        <taxon>Brassiceae</taxon>
        <taxon>Brassica</taxon>
    </lineage>
</organism>
<dbReference type="EMBL" id="JAAMPC010000013">
    <property type="protein sequence ID" value="KAG2270906.1"/>
    <property type="molecule type" value="Genomic_DNA"/>
</dbReference>
<reference evidence="2 3" key="1">
    <citation type="submission" date="2020-02" db="EMBL/GenBank/DDBJ databases">
        <authorList>
            <person name="Ma Q."/>
            <person name="Huang Y."/>
            <person name="Song X."/>
            <person name="Pei D."/>
        </authorList>
    </citation>
    <scope>NUCLEOTIDE SEQUENCE [LARGE SCALE GENOMIC DNA]</scope>
    <source>
        <strain evidence="2">Sxm20200214</strain>
        <tissue evidence="2">Leaf</tissue>
    </source>
</reference>
<dbReference type="PANTHER" id="PTHR31033">
    <property type="entry name" value="PROTEIN, PUTATIVE-RELATED"/>
    <property type="match status" value="1"/>
</dbReference>
<dbReference type="OrthoDB" id="2018137at2759"/>
<proteinExistence type="predicted"/>
<comment type="caution">
    <text evidence="2">The sequence shown here is derived from an EMBL/GenBank/DDBJ whole genome shotgun (WGS) entry which is preliminary data.</text>
</comment>
<dbReference type="GO" id="GO:0009507">
    <property type="term" value="C:chloroplast"/>
    <property type="evidence" value="ECO:0007669"/>
    <property type="project" value="TreeGrafter"/>
</dbReference>
<dbReference type="PANTHER" id="PTHR31033:SF35">
    <property type="entry name" value="(RAPE) HYPOTHETICAL PROTEIN"/>
    <property type="match status" value="1"/>
</dbReference>
<dbReference type="AlphaFoldDB" id="A0A8X7UCF9"/>
<evidence type="ECO:0000313" key="3">
    <source>
        <dbReference type="Proteomes" id="UP000886595"/>
    </source>
</evidence>
<protein>
    <submittedName>
        <fullName evidence="2">Uncharacterized protein</fullName>
    </submittedName>
</protein>
<evidence type="ECO:0000256" key="1">
    <source>
        <dbReference type="SAM" id="MobiDB-lite"/>
    </source>
</evidence>
<feature type="region of interest" description="Disordered" evidence="1">
    <location>
        <begin position="1"/>
        <end position="23"/>
    </location>
</feature>
<name>A0A8X7UCF9_BRACI</name>
<accession>A0A8X7UCF9</accession>
<keyword evidence="3" id="KW-1185">Reference proteome</keyword>